<dbReference type="EMBL" id="QXIS01000008">
    <property type="protein sequence ID" value="RIE06530.1"/>
    <property type="molecule type" value="Genomic_DNA"/>
</dbReference>
<proteinExistence type="predicted"/>
<evidence type="ECO:0000313" key="2">
    <source>
        <dbReference type="EMBL" id="RIE06530.1"/>
    </source>
</evidence>
<dbReference type="RefSeq" id="WP_119088685.1">
    <property type="nucleotide sequence ID" value="NZ_QXIS01000008.1"/>
</dbReference>
<comment type="cofactor">
    <cofactor evidence="1">
        <name>Mg(2+)</name>
        <dbReference type="ChEBI" id="CHEBI:18420"/>
    </cofactor>
    <text evidence="1">Binds 2 magnesium ions per subunit.</text>
</comment>
<protein>
    <submittedName>
        <fullName evidence="2">ADP-ribosylglycohydrolase family protein</fullName>
    </submittedName>
</protein>
<dbReference type="InterPro" id="IPR050792">
    <property type="entry name" value="ADP-ribosylglycohydrolase"/>
</dbReference>
<feature type="binding site" evidence="1">
    <location>
        <position position="35"/>
    </location>
    <ligand>
        <name>Mg(2+)</name>
        <dbReference type="ChEBI" id="CHEBI:18420"/>
        <label>1</label>
    </ligand>
</feature>
<dbReference type="OrthoDB" id="9798107at2"/>
<dbReference type="InterPro" id="IPR005502">
    <property type="entry name" value="Ribosyl_crysJ1"/>
</dbReference>
<dbReference type="GO" id="GO:0046872">
    <property type="term" value="F:metal ion binding"/>
    <property type="evidence" value="ECO:0007669"/>
    <property type="project" value="UniProtKB-KW"/>
</dbReference>
<sequence>MLGAIAGDIIGSVYEFHAIKSMDFPLFSQGSEWTDDTVLTMAVAETLLTGRPYEETLREFALEHPDAGFGGMFLQWFTTPGSKPYNSFGNGSAMRVSPVGWAFDTLEETLEEAQRSAEVTHNHPEGIKGAQATAAAIFLARQGTSQVVIRDVLETRFGYDLHRTYEDIQPSCSFDETCQRSVPEALICALTSMSFEGAVCRAVALGGDADTQAAIAGSIAEALYGGVPADIAREARARLTPQFIGILDAFQDKYHIPPS</sequence>
<dbReference type="Gene3D" id="1.10.4080.10">
    <property type="entry name" value="ADP-ribosylation/Crystallin J1"/>
    <property type="match status" value="1"/>
</dbReference>
<dbReference type="PANTHER" id="PTHR16222">
    <property type="entry name" value="ADP-RIBOSYLGLYCOHYDROLASE"/>
    <property type="match status" value="1"/>
</dbReference>
<feature type="binding site" evidence="1">
    <location>
        <position position="36"/>
    </location>
    <ligand>
        <name>Mg(2+)</name>
        <dbReference type="ChEBI" id="CHEBI:18420"/>
        <label>1</label>
    </ligand>
</feature>
<dbReference type="InterPro" id="IPR036705">
    <property type="entry name" value="Ribosyl_crysJ1_sf"/>
</dbReference>
<evidence type="ECO:0000256" key="1">
    <source>
        <dbReference type="PIRSR" id="PIRSR605502-1"/>
    </source>
</evidence>
<reference evidence="2 3" key="1">
    <citation type="submission" date="2018-09" db="EMBL/GenBank/DDBJ databases">
        <title>Discovery and Ecogenomic Context for Candidatus Cryosericales, a Global Caldiserica Order Active in Thawing Permafrost.</title>
        <authorList>
            <person name="Martinez M.A."/>
            <person name="Woodcroft B.J."/>
            <person name="Ignacio Espinoza J.C."/>
            <person name="Zayed A."/>
            <person name="Singleton C.M."/>
            <person name="Boyd J."/>
            <person name="Li Y.-F."/>
            <person name="Purvine S."/>
            <person name="Maughan H."/>
            <person name="Hodgkins S.B."/>
            <person name="Anderson D."/>
            <person name="Sederholm M."/>
            <person name="Temperton B."/>
            <person name="Saleska S.R."/>
            <person name="Tyson G.W."/>
            <person name="Rich V.I."/>
        </authorList>
    </citation>
    <scope>NUCLEOTIDE SEQUENCE [LARGE SCALE GENOMIC DNA]</scope>
    <source>
        <strain evidence="2 3">SMC7</strain>
    </source>
</reference>
<feature type="binding site" evidence="1">
    <location>
        <position position="208"/>
    </location>
    <ligand>
        <name>Mg(2+)</name>
        <dbReference type="ChEBI" id="CHEBI:18420"/>
        <label>1</label>
    </ligand>
</feature>
<dbReference type="AlphaFoldDB" id="A0A398CWF5"/>
<keyword evidence="2" id="KW-0378">Hydrolase</keyword>
<comment type="caution">
    <text evidence="2">The sequence shown here is derived from an EMBL/GenBank/DDBJ whole genome shotgun (WGS) entry which is preliminary data.</text>
</comment>
<dbReference type="SUPFAM" id="SSF101478">
    <property type="entry name" value="ADP-ribosylglycohydrolase"/>
    <property type="match status" value="1"/>
</dbReference>
<dbReference type="Pfam" id="PF03747">
    <property type="entry name" value="ADP_ribosyl_GH"/>
    <property type="match status" value="1"/>
</dbReference>
<dbReference type="Proteomes" id="UP000266328">
    <property type="component" value="Unassembled WGS sequence"/>
</dbReference>
<feature type="binding site" evidence="1">
    <location>
        <position position="211"/>
    </location>
    <ligand>
        <name>Mg(2+)</name>
        <dbReference type="ChEBI" id="CHEBI:18420"/>
        <label>1</label>
    </ligand>
</feature>
<keyword evidence="1" id="KW-0479">Metal-binding</keyword>
<feature type="binding site" evidence="1">
    <location>
        <position position="210"/>
    </location>
    <ligand>
        <name>Mg(2+)</name>
        <dbReference type="ChEBI" id="CHEBI:18420"/>
        <label>1</label>
    </ligand>
</feature>
<name>A0A398CWF5_9BACT</name>
<feature type="binding site" evidence="1">
    <location>
        <position position="34"/>
    </location>
    <ligand>
        <name>Mg(2+)</name>
        <dbReference type="ChEBI" id="CHEBI:18420"/>
        <label>1</label>
    </ligand>
</feature>
<organism evidence="2 3">
    <name type="scientific">Candidatus Cryosericum terrychapinii</name>
    <dbReference type="NCBI Taxonomy" id="2290919"/>
    <lineage>
        <taxon>Bacteria</taxon>
        <taxon>Pseudomonadati</taxon>
        <taxon>Caldisericota/Cryosericota group</taxon>
        <taxon>Candidatus Cryosericota</taxon>
        <taxon>Candidatus Cryosericia</taxon>
        <taxon>Candidatus Cryosericales</taxon>
        <taxon>Candidatus Cryosericaceae</taxon>
        <taxon>Candidatus Cryosericum</taxon>
    </lineage>
</organism>
<dbReference type="GO" id="GO:0016787">
    <property type="term" value="F:hydrolase activity"/>
    <property type="evidence" value="ECO:0007669"/>
    <property type="project" value="UniProtKB-KW"/>
</dbReference>
<keyword evidence="1" id="KW-0460">Magnesium</keyword>
<dbReference type="PANTHER" id="PTHR16222:SF12">
    <property type="entry name" value="ADP-RIBOSYLGLYCOHYDROLASE-RELATED"/>
    <property type="match status" value="1"/>
</dbReference>
<evidence type="ECO:0000313" key="3">
    <source>
        <dbReference type="Proteomes" id="UP000266328"/>
    </source>
</evidence>
<accession>A0A398CWF5</accession>
<keyword evidence="3" id="KW-1185">Reference proteome</keyword>
<gene>
    <name evidence="2" type="ORF">SMC7_01855</name>
</gene>